<dbReference type="Proteomes" id="UP001328107">
    <property type="component" value="Unassembled WGS sequence"/>
</dbReference>
<dbReference type="AlphaFoldDB" id="A0AAN5CRA9"/>
<evidence type="ECO:0000256" key="1">
    <source>
        <dbReference type="SAM" id="MobiDB-lite"/>
    </source>
</evidence>
<keyword evidence="3" id="KW-1185">Reference proteome</keyword>
<sequence>ISRPLLDSSTFASWRCSRPPMECKTTTTSRTGRSTITVLGRGSSISEEEPPFGGRKFKPDLDSFFPQT</sequence>
<evidence type="ECO:0000313" key="2">
    <source>
        <dbReference type="EMBL" id="GMR49130.1"/>
    </source>
</evidence>
<evidence type="ECO:0000313" key="3">
    <source>
        <dbReference type="Proteomes" id="UP001328107"/>
    </source>
</evidence>
<feature type="non-terminal residue" evidence="2">
    <location>
        <position position="68"/>
    </location>
</feature>
<name>A0AAN5CRA9_9BILA</name>
<reference evidence="3" key="1">
    <citation type="submission" date="2022-10" db="EMBL/GenBank/DDBJ databases">
        <title>Genome assembly of Pristionchus species.</title>
        <authorList>
            <person name="Yoshida K."/>
            <person name="Sommer R.J."/>
        </authorList>
    </citation>
    <scope>NUCLEOTIDE SEQUENCE [LARGE SCALE GENOMIC DNA]</scope>
    <source>
        <strain evidence="3">RS5460</strain>
    </source>
</reference>
<gene>
    <name evidence="2" type="ORF">PMAYCL1PPCAC_19325</name>
</gene>
<accession>A0AAN5CRA9</accession>
<comment type="caution">
    <text evidence="2">The sequence shown here is derived from an EMBL/GenBank/DDBJ whole genome shotgun (WGS) entry which is preliminary data.</text>
</comment>
<feature type="non-terminal residue" evidence="2">
    <location>
        <position position="1"/>
    </location>
</feature>
<feature type="region of interest" description="Disordered" evidence="1">
    <location>
        <begin position="42"/>
        <end position="68"/>
    </location>
</feature>
<proteinExistence type="predicted"/>
<dbReference type="EMBL" id="BTRK01000004">
    <property type="protein sequence ID" value="GMR49130.1"/>
    <property type="molecule type" value="Genomic_DNA"/>
</dbReference>
<protein>
    <submittedName>
        <fullName evidence="2">Uncharacterized protein</fullName>
    </submittedName>
</protein>
<organism evidence="2 3">
    <name type="scientific">Pristionchus mayeri</name>
    <dbReference type="NCBI Taxonomy" id="1317129"/>
    <lineage>
        <taxon>Eukaryota</taxon>
        <taxon>Metazoa</taxon>
        <taxon>Ecdysozoa</taxon>
        <taxon>Nematoda</taxon>
        <taxon>Chromadorea</taxon>
        <taxon>Rhabditida</taxon>
        <taxon>Rhabditina</taxon>
        <taxon>Diplogasteromorpha</taxon>
        <taxon>Diplogasteroidea</taxon>
        <taxon>Neodiplogasteridae</taxon>
        <taxon>Pristionchus</taxon>
    </lineage>
</organism>